<dbReference type="Proteomes" id="UP001521181">
    <property type="component" value="Unassembled WGS sequence"/>
</dbReference>
<proteinExistence type="predicted"/>
<dbReference type="InterPro" id="IPR010865">
    <property type="entry name" value="DUF1499"/>
</dbReference>
<protein>
    <submittedName>
        <fullName evidence="1">DUF1499 domain-containing protein</fullName>
    </submittedName>
</protein>
<name>A0ABS8YQH1_9RHOB</name>
<gene>
    <name evidence="1" type="ORF">LZA78_01300</name>
</gene>
<keyword evidence="2" id="KW-1185">Reference proteome</keyword>
<reference evidence="1 2" key="1">
    <citation type="submission" date="2021-12" db="EMBL/GenBank/DDBJ databases">
        <title>Sinirhodobacter sp. WL0062 is a bacterium isolated from seawater.</title>
        <authorList>
            <person name="Wang L."/>
            <person name="He W."/>
            <person name="Zhang D.-F."/>
        </authorList>
    </citation>
    <scope>NUCLEOTIDE SEQUENCE [LARGE SCALE GENOMIC DNA]</scope>
    <source>
        <strain evidence="1 2">WL0062</strain>
    </source>
</reference>
<sequence>MILRLVLAVLVLAVLAFAVWVRLAPLPVDRYHRMDSSNPPGDWPARGGFEAVRQVPEPRAALEAIVRAAERTPRTELLEGSIDEGLLTFVTRSAVWGFPDISNVWIDGDRVHLRAHLVFGGNDFGVNRARVEGWLAHAGL</sequence>
<dbReference type="Pfam" id="PF07386">
    <property type="entry name" value="DUF1499"/>
    <property type="match status" value="1"/>
</dbReference>
<dbReference type="RefSeq" id="WP_233675148.1">
    <property type="nucleotide sequence ID" value="NZ_JAJUOS010000001.1"/>
</dbReference>
<comment type="caution">
    <text evidence="1">The sequence shown here is derived from an EMBL/GenBank/DDBJ whole genome shotgun (WGS) entry which is preliminary data.</text>
</comment>
<accession>A0ABS8YQH1</accession>
<organism evidence="1 2">
    <name type="scientific">Rhodobacter flavimaris</name>
    <dbReference type="NCBI Taxonomy" id="2907145"/>
    <lineage>
        <taxon>Bacteria</taxon>
        <taxon>Pseudomonadati</taxon>
        <taxon>Pseudomonadota</taxon>
        <taxon>Alphaproteobacteria</taxon>
        <taxon>Rhodobacterales</taxon>
        <taxon>Rhodobacter group</taxon>
        <taxon>Rhodobacter</taxon>
    </lineage>
</organism>
<evidence type="ECO:0000313" key="1">
    <source>
        <dbReference type="EMBL" id="MCE5972127.1"/>
    </source>
</evidence>
<evidence type="ECO:0000313" key="2">
    <source>
        <dbReference type="Proteomes" id="UP001521181"/>
    </source>
</evidence>
<dbReference type="EMBL" id="JAJUOS010000001">
    <property type="protein sequence ID" value="MCE5972127.1"/>
    <property type="molecule type" value="Genomic_DNA"/>
</dbReference>